<keyword evidence="3 11" id="KW-0894">Sodium channel</keyword>
<evidence type="ECO:0000313" key="13">
    <source>
        <dbReference type="EnsemblMetazoa" id="XP_038070319.1"/>
    </source>
</evidence>
<keyword evidence="5" id="KW-1133">Transmembrane helix</keyword>
<dbReference type="PRINTS" id="PR01078">
    <property type="entry name" value="AMINACHANNEL"/>
</dbReference>
<evidence type="ECO:0000256" key="4">
    <source>
        <dbReference type="ARBA" id="ARBA00022692"/>
    </source>
</evidence>
<evidence type="ECO:0000256" key="11">
    <source>
        <dbReference type="RuleBase" id="RU000679"/>
    </source>
</evidence>
<evidence type="ECO:0000256" key="8">
    <source>
        <dbReference type="ARBA" id="ARBA00023136"/>
    </source>
</evidence>
<dbReference type="PANTHER" id="PTHR11690:SF300">
    <property type="entry name" value="PICKPOCKET PROTEIN 19"/>
    <property type="match status" value="1"/>
</dbReference>
<evidence type="ECO:0000256" key="2">
    <source>
        <dbReference type="ARBA" id="ARBA00022448"/>
    </source>
</evidence>
<evidence type="ECO:0000313" key="14">
    <source>
        <dbReference type="Proteomes" id="UP000887568"/>
    </source>
</evidence>
<dbReference type="Gene3D" id="2.60.470.10">
    <property type="entry name" value="Acid-sensing ion channels like domains"/>
    <property type="match status" value="1"/>
</dbReference>
<dbReference type="GeneID" id="119739439"/>
<evidence type="ECO:0000256" key="10">
    <source>
        <dbReference type="ARBA" id="ARBA00023303"/>
    </source>
</evidence>
<dbReference type="AlphaFoldDB" id="A0A914B3E3"/>
<dbReference type="EnsemblMetazoa" id="XM_038214391.1">
    <property type="protein sequence ID" value="XP_038070319.1"/>
    <property type="gene ID" value="LOC119739439"/>
</dbReference>
<feature type="compositionally biased region" description="Basic and acidic residues" evidence="12">
    <location>
        <begin position="25"/>
        <end position="36"/>
    </location>
</feature>
<keyword evidence="10 11" id="KW-0407">Ion channel</keyword>
<dbReference type="PANTHER" id="PTHR11690">
    <property type="entry name" value="AMILORIDE-SENSITIVE SODIUM CHANNEL-RELATED"/>
    <property type="match status" value="1"/>
</dbReference>
<evidence type="ECO:0000256" key="9">
    <source>
        <dbReference type="ARBA" id="ARBA00023201"/>
    </source>
</evidence>
<dbReference type="OrthoDB" id="6021021at2759"/>
<proteinExistence type="inferred from homology"/>
<dbReference type="Proteomes" id="UP000887568">
    <property type="component" value="Unplaced"/>
</dbReference>
<protein>
    <submittedName>
        <fullName evidence="13">Uncharacterized protein</fullName>
    </submittedName>
</protein>
<dbReference type="InterPro" id="IPR001873">
    <property type="entry name" value="ENaC"/>
</dbReference>
<sequence length="503" mass="55914">MVIRVRPIEDDISIVSFNTEEVNIEREPKRATEDGKQTAGRDGSRTGRTYRSSRLSKYLSTWTSTLPDAVGITGIQFIVSNQDHFLRRLVWLVALLGGVAAACYQTADRALYFASNPKSVDFEIKYISPLTFPAVTICNHNNYRNLAVYSNVTYHPFASLLTEYSNTAHFYQPVNYSTYEAALAKVNTTEMYLQLAHEMDYNQMLIIAFWDGLGLTPANFTRVITDFGVCHTFNAGLDGEEPLKQRVAGKGHGLSLMLDAQQYLYYYSSKSLQVSAGFIVAVHNQSDVPQVDSLGVGVAPGTEVRIGLKRTEAINLEPPYGECGSKELKYFSSYTKNTCRQECLIDYVLEACGCVEPYMDVSGDLPVCNPAKVFSCVFVATDSFNREGTCECPIPCYQTTYTTSLSASTFPSDFYIQTLVDLYSESGATADYFSSNTLKIEIYYEELSVESIKQQEAYTFFALLCDLGGALGLWLGGSILTFVEILDHFGHTTFVRGAGFQHS</sequence>
<evidence type="ECO:0000256" key="6">
    <source>
        <dbReference type="ARBA" id="ARBA00023053"/>
    </source>
</evidence>
<dbReference type="Pfam" id="PF00858">
    <property type="entry name" value="ASC"/>
    <property type="match status" value="1"/>
</dbReference>
<keyword evidence="6" id="KW-0915">Sodium</keyword>
<keyword evidence="2 11" id="KW-0813">Transport</keyword>
<dbReference type="OMA" id="CEMINIM"/>
<comment type="subcellular location">
    <subcellularLocation>
        <location evidence="1">Membrane</location>
        <topology evidence="1">Multi-pass membrane protein</topology>
    </subcellularLocation>
</comment>
<dbReference type="RefSeq" id="XP_038070319.1">
    <property type="nucleotide sequence ID" value="XM_038214391.1"/>
</dbReference>
<keyword evidence="8" id="KW-0472">Membrane</keyword>
<dbReference type="GO" id="GO:0015280">
    <property type="term" value="F:ligand-gated sodium channel activity"/>
    <property type="evidence" value="ECO:0007669"/>
    <property type="project" value="TreeGrafter"/>
</dbReference>
<name>A0A914B3E3_PATMI</name>
<keyword evidence="4 11" id="KW-0812">Transmembrane</keyword>
<accession>A0A914B3E3</accession>
<dbReference type="GO" id="GO:0005886">
    <property type="term" value="C:plasma membrane"/>
    <property type="evidence" value="ECO:0007669"/>
    <property type="project" value="TreeGrafter"/>
</dbReference>
<evidence type="ECO:0000256" key="1">
    <source>
        <dbReference type="ARBA" id="ARBA00004141"/>
    </source>
</evidence>
<keyword evidence="7 11" id="KW-0406">Ion transport</keyword>
<reference evidence="13" key="1">
    <citation type="submission" date="2022-11" db="UniProtKB">
        <authorList>
            <consortium name="EnsemblMetazoa"/>
        </authorList>
    </citation>
    <scope>IDENTIFICATION</scope>
</reference>
<evidence type="ECO:0000256" key="3">
    <source>
        <dbReference type="ARBA" id="ARBA00022461"/>
    </source>
</evidence>
<keyword evidence="9 11" id="KW-0739">Sodium transport</keyword>
<comment type="similarity">
    <text evidence="11">Belongs to the amiloride-sensitive sodium channel (TC 1.A.6) family.</text>
</comment>
<feature type="region of interest" description="Disordered" evidence="12">
    <location>
        <begin position="25"/>
        <end position="49"/>
    </location>
</feature>
<evidence type="ECO:0000256" key="5">
    <source>
        <dbReference type="ARBA" id="ARBA00022989"/>
    </source>
</evidence>
<keyword evidence="14" id="KW-1185">Reference proteome</keyword>
<evidence type="ECO:0000256" key="7">
    <source>
        <dbReference type="ARBA" id="ARBA00023065"/>
    </source>
</evidence>
<organism evidence="13 14">
    <name type="scientific">Patiria miniata</name>
    <name type="common">Bat star</name>
    <name type="synonym">Asterina miniata</name>
    <dbReference type="NCBI Taxonomy" id="46514"/>
    <lineage>
        <taxon>Eukaryota</taxon>
        <taxon>Metazoa</taxon>
        <taxon>Echinodermata</taxon>
        <taxon>Eleutherozoa</taxon>
        <taxon>Asterozoa</taxon>
        <taxon>Asteroidea</taxon>
        <taxon>Valvatacea</taxon>
        <taxon>Valvatida</taxon>
        <taxon>Asterinidae</taxon>
        <taxon>Patiria</taxon>
    </lineage>
</organism>
<evidence type="ECO:0000256" key="12">
    <source>
        <dbReference type="SAM" id="MobiDB-lite"/>
    </source>
</evidence>
<dbReference type="Gene3D" id="1.10.287.770">
    <property type="entry name" value="YojJ-like"/>
    <property type="match status" value="1"/>
</dbReference>